<protein>
    <submittedName>
        <fullName evidence="1">Uncharacterized protein</fullName>
    </submittedName>
</protein>
<sequence length="67" mass="7763">MLICFVALVVSNHIELQTGVSIKRFIDESKKIVDRQLLNQITNKVVIMKAEPKVKMKEILQKLFSQH</sequence>
<dbReference type="AlphaFoldDB" id="A0A101HL07"/>
<evidence type="ECO:0000313" key="2">
    <source>
        <dbReference type="Proteomes" id="UP000053860"/>
    </source>
</evidence>
<name>A0A101HL07_9BACT</name>
<gene>
    <name evidence="1" type="ORF">XD92_0053</name>
</gene>
<comment type="caution">
    <text evidence="1">The sequence shown here is derived from an EMBL/GenBank/DDBJ whole genome shotgun (WGS) entry which is preliminary data.</text>
</comment>
<evidence type="ECO:0000313" key="1">
    <source>
        <dbReference type="EMBL" id="KUK78767.1"/>
    </source>
</evidence>
<proteinExistence type="predicted"/>
<reference evidence="2" key="1">
    <citation type="journal article" date="2015" name="MBio">
        <title>Genome-Resolved Metagenomic Analysis Reveals Roles for Candidate Phyla and Other Microbial Community Members in Biogeochemical Transformations in Oil Reservoirs.</title>
        <authorList>
            <person name="Hu P."/>
            <person name="Tom L."/>
            <person name="Singh A."/>
            <person name="Thomas B.C."/>
            <person name="Baker B.J."/>
            <person name="Piceno Y.M."/>
            <person name="Andersen G.L."/>
            <person name="Banfield J.F."/>
        </authorList>
    </citation>
    <scope>NUCLEOTIDE SEQUENCE [LARGE SCALE GENOMIC DNA]</scope>
</reference>
<dbReference type="Proteomes" id="UP000053860">
    <property type="component" value="Unassembled WGS sequence"/>
</dbReference>
<organism evidence="1 2">
    <name type="scientific">Proteiniphilum acetatigenes</name>
    <dbReference type="NCBI Taxonomy" id="294710"/>
    <lineage>
        <taxon>Bacteria</taxon>
        <taxon>Pseudomonadati</taxon>
        <taxon>Bacteroidota</taxon>
        <taxon>Bacteroidia</taxon>
        <taxon>Bacteroidales</taxon>
        <taxon>Dysgonomonadaceae</taxon>
        <taxon>Proteiniphilum</taxon>
    </lineage>
</organism>
<accession>A0A101HL07</accession>
<dbReference type="EMBL" id="LGGN01000004">
    <property type="protein sequence ID" value="KUK78767.1"/>
    <property type="molecule type" value="Genomic_DNA"/>
</dbReference>